<organism evidence="1 2">
    <name type="scientific">Ciona savignyi</name>
    <name type="common">Pacific transparent sea squirt</name>
    <dbReference type="NCBI Taxonomy" id="51511"/>
    <lineage>
        <taxon>Eukaryota</taxon>
        <taxon>Metazoa</taxon>
        <taxon>Chordata</taxon>
        <taxon>Tunicata</taxon>
        <taxon>Ascidiacea</taxon>
        <taxon>Phlebobranchia</taxon>
        <taxon>Cionidae</taxon>
        <taxon>Ciona</taxon>
    </lineage>
</organism>
<name>H2Z187_CIOSA</name>
<dbReference type="AlphaFoldDB" id="H2Z187"/>
<protein>
    <submittedName>
        <fullName evidence="1">Uncharacterized protein</fullName>
    </submittedName>
</protein>
<accession>H2Z187</accession>
<dbReference type="InParanoid" id="H2Z187"/>
<reference evidence="1" key="3">
    <citation type="submission" date="2025-09" db="UniProtKB">
        <authorList>
            <consortium name="Ensembl"/>
        </authorList>
    </citation>
    <scope>IDENTIFICATION</scope>
</reference>
<reference evidence="2" key="1">
    <citation type="submission" date="2003-08" db="EMBL/GenBank/DDBJ databases">
        <authorList>
            <person name="Birren B."/>
            <person name="Nusbaum C."/>
            <person name="Abebe A."/>
            <person name="Abouelleil A."/>
            <person name="Adekoya E."/>
            <person name="Ait-zahra M."/>
            <person name="Allen N."/>
            <person name="Allen T."/>
            <person name="An P."/>
            <person name="Anderson M."/>
            <person name="Anderson S."/>
            <person name="Arachchi H."/>
            <person name="Armbruster J."/>
            <person name="Bachantsang P."/>
            <person name="Baldwin J."/>
            <person name="Barry A."/>
            <person name="Bayul T."/>
            <person name="Blitshsteyn B."/>
            <person name="Bloom T."/>
            <person name="Blye J."/>
            <person name="Boguslavskiy L."/>
            <person name="Borowsky M."/>
            <person name="Boukhgalter B."/>
            <person name="Brunache A."/>
            <person name="Butler J."/>
            <person name="Calixte N."/>
            <person name="Calvo S."/>
            <person name="Camarata J."/>
            <person name="Campo K."/>
            <person name="Chang J."/>
            <person name="Cheshatsang Y."/>
            <person name="Citroen M."/>
            <person name="Collymore A."/>
            <person name="Considine T."/>
            <person name="Cook A."/>
            <person name="Cooke P."/>
            <person name="Corum B."/>
            <person name="Cuomo C."/>
            <person name="David R."/>
            <person name="Dawoe T."/>
            <person name="Degray S."/>
            <person name="Dodge S."/>
            <person name="Dooley K."/>
            <person name="Dorje P."/>
            <person name="Dorjee K."/>
            <person name="Dorris L."/>
            <person name="Duffey N."/>
            <person name="Dupes A."/>
            <person name="Elkins T."/>
            <person name="Engels R."/>
            <person name="Erickson J."/>
            <person name="Farina A."/>
            <person name="Faro S."/>
            <person name="Ferreira P."/>
            <person name="Fischer H."/>
            <person name="Fitzgerald M."/>
            <person name="Foley K."/>
            <person name="Gage D."/>
            <person name="Galagan J."/>
            <person name="Gearin G."/>
            <person name="Gnerre S."/>
            <person name="Gnirke A."/>
            <person name="Goyette A."/>
            <person name="Graham J."/>
            <person name="Grandbois E."/>
            <person name="Gyaltsen K."/>
            <person name="Hafez N."/>
            <person name="Hagopian D."/>
            <person name="Hagos B."/>
            <person name="Hall J."/>
            <person name="Hatcher B."/>
            <person name="Heller A."/>
            <person name="Higgins H."/>
            <person name="Honan T."/>
            <person name="Horn A."/>
            <person name="Houde N."/>
            <person name="Hughes L."/>
            <person name="Hulme W."/>
            <person name="Husby E."/>
            <person name="Iliev I."/>
            <person name="Jaffe D."/>
            <person name="Jones C."/>
            <person name="Kamal M."/>
            <person name="Kamat A."/>
            <person name="Kamvysselis M."/>
            <person name="Karlsson E."/>
            <person name="Kells C."/>
            <person name="Kieu A."/>
            <person name="Kisner P."/>
            <person name="Kodira C."/>
            <person name="Kulbokas E."/>
            <person name="Labutti K."/>
            <person name="Lama D."/>
            <person name="Landers T."/>
            <person name="Leger J."/>
            <person name="Levine S."/>
            <person name="Lewis D."/>
            <person name="Lewis T."/>
            <person name="Lindblad-toh K."/>
            <person name="Liu X."/>
            <person name="Lokyitsang T."/>
            <person name="Lokyitsang Y."/>
            <person name="Lucien O."/>
            <person name="Lui A."/>
            <person name="Ma L.J."/>
            <person name="Mabbitt R."/>
            <person name="Macdonald J."/>
            <person name="Maclean C."/>
            <person name="Major J."/>
            <person name="Manning J."/>
            <person name="Marabella R."/>
            <person name="Maru K."/>
            <person name="Matthews C."/>
            <person name="Mauceli E."/>
            <person name="Mccarthy M."/>
            <person name="Mcdonough S."/>
            <person name="Mcghee T."/>
            <person name="Meldrim J."/>
            <person name="Meneus L."/>
            <person name="Mesirov J."/>
            <person name="Mihalev A."/>
            <person name="Mihova T."/>
            <person name="Mikkelsen T."/>
            <person name="Mlenga V."/>
            <person name="Moru K."/>
            <person name="Mozes J."/>
            <person name="Mulrain L."/>
            <person name="Munson G."/>
            <person name="Naylor J."/>
            <person name="Newes C."/>
            <person name="Nguyen C."/>
            <person name="Nguyen N."/>
            <person name="Nguyen T."/>
            <person name="Nicol R."/>
            <person name="Nielsen C."/>
            <person name="Nizzari M."/>
            <person name="Norbu C."/>
            <person name="Norbu N."/>
            <person name="O'donnell P."/>
            <person name="Okoawo O."/>
            <person name="O'leary S."/>
            <person name="Omotosho B."/>
            <person name="O'neill K."/>
            <person name="Osman S."/>
            <person name="Parker S."/>
            <person name="Perrin D."/>
            <person name="Phunkhang P."/>
            <person name="Piqani B."/>
            <person name="Purcell S."/>
            <person name="Rachupka T."/>
            <person name="Ramasamy U."/>
            <person name="Rameau R."/>
            <person name="Ray V."/>
            <person name="Raymond C."/>
            <person name="Retta R."/>
            <person name="Richardson S."/>
            <person name="Rise C."/>
            <person name="Rodriguez J."/>
            <person name="Rogers J."/>
            <person name="Rogov P."/>
            <person name="Rutman M."/>
            <person name="Schupbach R."/>
            <person name="Seaman C."/>
            <person name="Settipalli S."/>
            <person name="Sharpe T."/>
            <person name="Sheridan J."/>
            <person name="Sherpa N."/>
            <person name="Shi J."/>
            <person name="Smirnov S."/>
            <person name="Smith C."/>
            <person name="Sougnez C."/>
            <person name="Spencer B."/>
            <person name="Stalker J."/>
            <person name="Stange-thomann N."/>
            <person name="Stavropoulos S."/>
            <person name="Stetson K."/>
            <person name="Stone C."/>
            <person name="Stone S."/>
            <person name="Stubbs M."/>
            <person name="Talamas J."/>
            <person name="Tchuinga P."/>
            <person name="Tenzing P."/>
            <person name="Tesfaye S."/>
            <person name="Theodore J."/>
            <person name="Thoulutsang Y."/>
            <person name="Topham K."/>
            <person name="Towey S."/>
            <person name="Tsamla T."/>
            <person name="Tsomo N."/>
            <person name="Vallee D."/>
            <person name="Vassiliev H."/>
            <person name="Venkataraman V."/>
            <person name="Vinson J."/>
            <person name="Vo A."/>
            <person name="Wade C."/>
            <person name="Wang S."/>
            <person name="Wangchuk T."/>
            <person name="Wangdi T."/>
            <person name="Whittaker C."/>
            <person name="Wilkinson J."/>
            <person name="Wu Y."/>
            <person name="Wyman D."/>
            <person name="Yadav S."/>
            <person name="Yang S."/>
            <person name="Yang X."/>
            <person name="Yeager S."/>
            <person name="Yee E."/>
            <person name="Young G."/>
            <person name="Zainoun J."/>
            <person name="Zembeck L."/>
            <person name="Zimmer A."/>
            <person name="Zody M."/>
            <person name="Lander E."/>
        </authorList>
    </citation>
    <scope>NUCLEOTIDE SEQUENCE [LARGE SCALE GENOMIC DNA]</scope>
</reference>
<evidence type="ECO:0000313" key="2">
    <source>
        <dbReference type="Proteomes" id="UP000007875"/>
    </source>
</evidence>
<dbReference type="Ensembl" id="ENSCSAVT00000011482.1">
    <property type="protein sequence ID" value="ENSCSAVP00000011349.1"/>
    <property type="gene ID" value="ENSCSAVG00000006642.1"/>
</dbReference>
<dbReference type="HOGENOM" id="CLU_3129389_0_0_1"/>
<proteinExistence type="predicted"/>
<reference evidence="1" key="2">
    <citation type="submission" date="2025-08" db="UniProtKB">
        <authorList>
            <consortium name="Ensembl"/>
        </authorList>
    </citation>
    <scope>IDENTIFICATION</scope>
</reference>
<keyword evidence="2" id="KW-1185">Reference proteome</keyword>
<dbReference type="Proteomes" id="UP000007875">
    <property type="component" value="Unassembled WGS sequence"/>
</dbReference>
<sequence length="50" mass="5687">MTPVSKRSQIFDIGRVSTDEEIDFLRHRSGCYVTMMTLGVARQLAKLATR</sequence>
<evidence type="ECO:0000313" key="1">
    <source>
        <dbReference type="Ensembl" id="ENSCSAVP00000011349.1"/>
    </source>
</evidence>